<dbReference type="PANTHER" id="PTHR44742">
    <property type="match status" value="1"/>
</dbReference>
<reference key="2">
    <citation type="submission" date="2011-04" db="EMBL/GenBank/DDBJ databases">
        <title>Complete sequence of chromosome of Haliscomenobacter hydrossis DSM 1100.</title>
        <authorList>
            <consortium name="US DOE Joint Genome Institute (JGI-PGF)"/>
            <person name="Lucas S."/>
            <person name="Han J."/>
            <person name="Lapidus A."/>
            <person name="Bruce D."/>
            <person name="Goodwin L."/>
            <person name="Pitluck S."/>
            <person name="Peters L."/>
            <person name="Kyrpides N."/>
            <person name="Mavromatis K."/>
            <person name="Ivanova N."/>
            <person name="Ovchinnikova G."/>
            <person name="Pagani I."/>
            <person name="Daligault H."/>
            <person name="Detter J.C."/>
            <person name="Han C."/>
            <person name="Land M."/>
            <person name="Hauser L."/>
            <person name="Markowitz V."/>
            <person name="Cheng J.-F."/>
            <person name="Hugenholtz P."/>
            <person name="Woyke T."/>
            <person name="Wu D."/>
            <person name="Verbarg S."/>
            <person name="Frueling A."/>
            <person name="Brambilla E."/>
            <person name="Klenk H.-P."/>
            <person name="Eisen J.A."/>
        </authorList>
    </citation>
    <scope>NUCLEOTIDE SEQUENCE</scope>
    <source>
        <strain>DSM 1100</strain>
    </source>
</reference>
<reference evidence="3 4" key="1">
    <citation type="journal article" date="2011" name="Stand. Genomic Sci.">
        <title>Complete genome sequence of Haliscomenobacter hydrossis type strain (O).</title>
        <authorList>
            <consortium name="US DOE Joint Genome Institute (JGI-PGF)"/>
            <person name="Daligault H."/>
            <person name="Lapidus A."/>
            <person name="Zeytun A."/>
            <person name="Nolan M."/>
            <person name="Lucas S."/>
            <person name="Del Rio T.G."/>
            <person name="Tice H."/>
            <person name="Cheng J.F."/>
            <person name="Tapia R."/>
            <person name="Han C."/>
            <person name="Goodwin L."/>
            <person name="Pitluck S."/>
            <person name="Liolios K."/>
            <person name="Pagani I."/>
            <person name="Ivanova N."/>
            <person name="Huntemann M."/>
            <person name="Mavromatis K."/>
            <person name="Mikhailova N."/>
            <person name="Pati A."/>
            <person name="Chen A."/>
            <person name="Palaniappan K."/>
            <person name="Land M."/>
            <person name="Hauser L."/>
            <person name="Brambilla E.M."/>
            <person name="Rohde M."/>
            <person name="Verbarg S."/>
            <person name="Goker M."/>
            <person name="Bristow J."/>
            <person name="Eisen J.A."/>
            <person name="Markowitz V."/>
            <person name="Hugenholtz P."/>
            <person name="Kyrpides N.C."/>
            <person name="Klenk H.P."/>
            <person name="Woyke T."/>
        </authorList>
    </citation>
    <scope>NUCLEOTIDE SEQUENCE [LARGE SCALE GENOMIC DNA]</scope>
    <source>
        <strain evidence="4">ATCC 27775 / DSM 1100 / LMG 10767 / O</strain>
    </source>
</reference>
<dbReference type="Pfam" id="PF08241">
    <property type="entry name" value="Methyltransf_11"/>
    <property type="match status" value="1"/>
</dbReference>
<organism evidence="3 4">
    <name type="scientific">Haliscomenobacter hydrossis (strain ATCC 27775 / DSM 1100 / LMG 10767 / O)</name>
    <dbReference type="NCBI Taxonomy" id="760192"/>
    <lineage>
        <taxon>Bacteria</taxon>
        <taxon>Pseudomonadati</taxon>
        <taxon>Bacteroidota</taxon>
        <taxon>Saprospiria</taxon>
        <taxon>Saprospirales</taxon>
        <taxon>Haliscomenobacteraceae</taxon>
        <taxon>Haliscomenobacter</taxon>
    </lineage>
</organism>
<dbReference type="Proteomes" id="UP000008461">
    <property type="component" value="Chromosome"/>
</dbReference>
<keyword evidence="3" id="KW-0489">Methyltransferase</keyword>
<dbReference type="eggNOG" id="COG2230">
    <property type="taxonomic scope" value="Bacteria"/>
</dbReference>
<dbReference type="SUPFAM" id="SSF53335">
    <property type="entry name" value="S-adenosyl-L-methionine-dependent methyltransferases"/>
    <property type="match status" value="1"/>
</dbReference>
<evidence type="ECO:0000259" key="2">
    <source>
        <dbReference type="SMART" id="SM00828"/>
    </source>
</evidence>
<dbReference type="GO" id="GO:0008757">
    <property type="term" value="F:S-adenosylmethionine-dependent methyltransferase activity"/>
    <property type="evidence" value="ECO:0007669"/>
    <property type="project" value="InterPro"/>
</dbReference>
<sequence>MAKSFFPTVQSYYEGTRWDYRWVWGVRNTYALHFGYYDEQATHHRAAVANMNKVMADLVNIQPGERVLDAGCGVGGSSIWLAQHGNCEVVGITPVESQVKDALRNARKKKVHAQTSFILADYRKTPFEDASFDVVWALESVCHAEQKLDFYREAARLLRPGGRLVMADTFRKGRPYAEENEFQLRRWLNCWAIPDLDSAAEHEAHAQKVGLVDFTFRDITPHTMRSILNIKEHGDKWLWAALELNKLGIVSDVQVSNIWGTIHQFNALQQDLWCYGLLSARKPE</sequence>
<keyword evidence="4" id="KW-1185">Reference proteome</keyword>
<gene>
    <name evidence="3" type="ordered locus">Halhy_4482</name>
</gene>
<name>F4KS78_HALH1</name>
<dbReference type="RefSeq" id="WP_013766861.1">
    <property type="nucleotide sequence ID" value="NC_015510.1"/>
</dbReference>
<dbReference type="SMART" id="SM00828">
    <property type="entry name" value="PKS_MT"/>
    <property type="match status" value="1"/>
</dbReference>
<protein>
    <submittedName>
        <fullName evidence="3">Methyltransferase type 11</fullName>
    </submittedName>
</protein>
<feature type="domain" description="Polyketide synthase-like methyltransferase" evidence="2">
    <location>
        <begin position="21"/>
        <end position="243"/>
    </location>
</feature>
<dbReference type="GO" id="GO:0032259">
    <property type="term" value="P:methylation"/>
    <property type="evidence" value="ECO:0007669"/>
    <property type="project" value="UniProtKB-KW"/>
</dbReference>
<dbReference type="EMBL" id="CP002691">
    <property type="protein sequence ID" value="AEE52323.1"/>
    <property type="molecule type" value="Genomic_DNA"/>
</dbReference>
<dbReference type="Gene3D" id="3.40.50.150">
    <property type="entry name" value="Vaccinia Virus protein VP39"/>
    <property type="match status" value="1"/>
</dbReference>
<dbReference type="CDD" id="cd02440">
    <property type="entry name" value="AdoMet_MTases"/>
    <property type="match status" value="1"/>
</dbReference>
<dbReference type="InterPro" id="IPR013216">
    <property type="entry name" value="Methyltransf_11"/>
</dbReference>
<dbReference type="HOGENOM" id="CLU_039068_6_0_10"/>
<keyword evidence="1" id="KW-0808">Transferase</keyword>
<dbReference type="PANTHER" id="PTHR44742:SF2">
    <property type="entry name" value="24-METHYLENESTEROL C-METHYLTRANSFERASE 2"/>
    <property type="match status" value="1"/>
</dbReference>
<dbReference type="InterPro" id="IPR020803">
    <property type="entry name" value="MeTfrase_dom"/>
</dbReference>
<accession>F4KS78</accession>
<proteinExistence type="predicted"/>
<dbReference type="AlphaFoldDB" id="F4KS78"/>
<dbReference type="STRING" id="760192.Halhy_4482"/>
<evidence type="ECO:0000313" key="4">
    <source>
        <dbReference type="Proteomes" id="UP000008461"/>
    </source>
</evidence>
<evidence type="ECO:0000313" key="3">
    <source>
        <dbReference type="EMBL" id="AEE52323.1"/>
    </source>
</evidence>
<dbReference type="KEGG" id="hhy:Halhy_4482"/>
<evidence type="ECO:0000256" key="1">
    <source>
        <dbReference type="ARBA" id="ARBA00022679"/>
    </source>
</evidence>
<dbReference type="OrthoDB" id="9770553at2"/>
<dbReference type="InterPro" id="IPR029063">
    <property type="entry name" value="SAM-dependent_MTases_sf"/>
</dbReference>